<feature type="domain" description="Peptidase S26" evidence="4">
    <location>
        <begin position="6"/>
        <end position="170"/>
    </location>
</feature>
<dbReference type="GO" id="GO:0009003">
    <property type="term" value="F:signal peptidase activity"/>
    <property type="evidence" value="ECO:0007669"/>
    <property type="project" value="UniProtKB-EC"/>
</dbReference>
<keyword evidence="3" id="KW-0472">Membrane</keyword>
<evidence type="ECO:0000313" key="6">
    <source>
        <dbReference type="EMBL" id="EOT59902.1"/>
    </source>
</evidence>
<evidence type="ECO:0000256" key="3">
    <source>
        <dbReference type="RuleBase" id="RU362042"/>
    </source>
</evidence>
<accession>R2TA34</accession>
<dbReference type="Pfam" id="PF10502">
    <property type="entry name" value="Peptidase_S26"/>
    <property type="match status" value="1"/>
</dbReference>
<keyword evidence="8" id="KW-1185">Reference proteome</keyword>
<dbReference type="CDD" id="cd06530">
    <property type="entry name" value="S26_SPase_I"/>
    <property type="match status" value="1"/>
</dbReference>
<name>R2TA34_9ENTE</name>
<dbReference type="InterPro" id="IPR019533">
    <property type="entry name" value="Peptidase_S26"/>
</dbReference>
<keyword evidence="3" id="KW-1133">Transmembrane helix</keyword>
<dbReference type="GO" id="GO:0005886">
    <property type="term" value="C:plasma membrane"/>
    <property type="evidence" value="ECO:0007669"/>
    <property type="project" value="UniProtKB-SubCell"/>
</dbReference>
<dbReference type="PRINTS" id="PR00727">
    <property type="entry name" value="LEADERPTASE"/>
</dbReference>
<dbReference type="GO" id="GO:0004252">
    <property type="term" value="F:serine-type endopeptidase activity"/>
    <property type="evidence" value="ECO:0007669"/>
    <property type="project" value="InterPro"/>
</dbReference>
<reference evidence="6 8" key="2">
    <citation type="submission" date="2013-03" db="EMBL/GenBank/DDBJ databases">
        <title>The Genome Sequence of Enterococcus haemoperoxidus BAA-382 (PacBio/Illumina hybrid assembly).</title>
        <authorList>
            <consortium name="The Broad Institute Genomics Platform"/>
            <consortium name="The Broad Institute Genome Sequencing Center for Infectious Disease"/>
            <person name="Earl A."/>
            <person name="Russ C."/>
            <person name="Gilmore M."/>
            <person name="Surin D."/>
            <person name="Walker B."/>
            <person name="Young S."/>
            <person name="Zeng Q."/>
            <person name="Gargeya S."/>
            <person name="Fitzgerald M."/>
            <person name="Haas B."/>
            <person name="Abouelleil A."/>
            <person name="Allen A.W."/>
            <person name="Alvarado L."/>
            <person name="Arachchi H.M."/>
            <person name="Berlin A.M."/>
            <person name="Chapman S.B."/>
            <person name="Gainer-Dewar J."/>
            <person name="Goldberg J."/>
            <person name="Griggs A."/>
            <person name="Gujja S."/>
            <person name="Hansen M."/>
            <person name="Howarth C."/>
            <person name="Imamovic A."/>
            <person name="Ireland A."/>
            <person name="Larimer J."/>
            <person name="McCowan C."/>
            <person name="Murphy C."/>
            <person name="Pearson M."/>
            <person name="Poon T.W."/>
            <person name="Priest M."/>
            <person name="Roberts A."/>
            <person name="Saif S."/>
            <person name="Shea T."/>
            <person name="Sisk P."/>
            <person name="Sykes S."/>
            <person name="Wortman J."/>
            <person name="Nusbaum C."/>
            <person name="Birren B."/>
        </authorList>
    </citation>
    <scope>NUCLEOTIDE SEQUENCE [LARGE SCALE GENOMIC DNA]</scope>
    <source>
        <strain evidence="6 8">ATCC BAA-382</strain>
    </source>
</reference>
<reference evidence="5 7" key="1">
    <citation type="submission" date="2013-02" db="EMBL/GenBank/DDBJ databases">
        <title>The Genome Sequence of Enterococcus haemoperoxidus BAA-382.</title>
        <authorList>
            <consortium name="The Broad Institute Genome Sequencing Platform"/>
            <consortium name="The Broad Institute Genome Sequencing Center for Infectious Disease"/>
            <person name="Earl A.M."/>
            <person name="Gilmore M.S."/>
            <person name="Lebreton F."/>
            <person name="Walker B."/>
            <person name="Young S.K."/>
            <person name="Zeng Q."/>
            <person name="Gargeya S."/>
            <person name="Fitzgerald M."/>
            <person name="Haas B."/>
            <person name="Abouelleil A."/>
            <person name="Alvarado L."/>
            <person name="Arachchi H.M."/>
            <person name="Berlin A.M."/>
            <person name="Chapman S.B."/>
            <person name="Dewar J."/>
            <person name="Goldberg J."/>
            <person name="Griggs A."/>
            <person name="Gujja S."/>
            <person name="Hansen M."/>
            <person name="Howarth C."/>
            <person name="Imamovic A."/>
            <person name="Larimer J."/>
            <person name="McCowan C."/>
            <person name="Murphy C."/>
            <person name="Neiman D."/>
            <person name="Pearson M."/>
            <person name="Priest M."/>
            <person name="Roberts A."/>
            <person name="Saif S."/>
            <person name="Shea T."/>
            <person name="Sisk P."/>
            <person name="Sykes S."/>
            <person name="Wortman J."/>
            <person name="Nusbaum C."/>
            <person name="Birren B."/>
        </authorList>
    </citation>
    <scope>NUCLEOTIDE SEQUENCE [LARGE SCALE GENOMIC DNA]</scope>
    <source>
        <strain evidence="5 7">ATCC BAA-382</strain>
    </source>
</reference>
<keyword evidence="3" id="KW-0812">Transmembrane</keyword>
<dbReference type="NCBIfam" id="TIGR02227">
    <property type="entry name" value="sigpep_I_bact"/>
    <property type="match status" value="1"/>
</dbReference>
<dbReference type="InterPro" id="IPR000223">
    <property type="entry name" value="Pept_S26A_signal_pept_1"/>
</dbReference>
<dbReference type="GO" id="GO:0006465">
    <property type="term" value="P:signal peptide processing"/>
    <property type="evidence" value="ECO:0007669"/>
    <property type="project" value="InterPro"/>
</dbReference>
<evidence type="ECO:0000259" key="4">
    <source>
        <dbReference type="Pfam" id="PF10502"/>
    </source>
</evidence>
<dbReference type="STRING" id="155618.RV06_GL000198"/>
<organism evidence="5 7">
    <name type="scientific">Enterococcus haemoperoxidus ATCC BAA-382</name>
    <dbReference type="NCBI Taxonomy" id="1158608"/>
    <lineage>
        <taxon>Bacteria</taxon>
        <taxon>Bacillati</taxon>
        <taxon>Bacillota</taxon>
        <taxon>Bacilli</taxon>
        <taxon>Lactobacillales</taxon>
        <taxon>Enterococcaceae</taxon>
        <taxon>Enterococcus</taxon>
    </lineage>
</organism>
<evidence type="ECO:0000313" key="5">
    <source>
        <dbReference type="EMBL" id="EOH97089.1"/>
    </source>
</evidence>
<dbReference type="InterPro" id="IPR036286">
    <property type="entry name" value="LexA/Signal_pep-like_sf"/>
</dbReference>
<feature type="transmembrane region" description="Helical" evidence="3">
    <location>
        <begin position="6"/>
        <end position="29"/>
    </location>
</feature>
<dbReference type="EC" id="3.4.21.89" evidence="3"/>
<evidence type="ECO:0000256" key="1">
    <source>
        <dbReference type="ARBA" id="ARBA00004401"/>
    </source>
</evidence>
<gene>
    <name evidence="6" type="ORF">I583_02537</name>
    <name evidence="5" type="ORF">UAW_01571</name>
</gene>
<dbReference type="PANTHER" id="PTHR43390">
    <property type="entry name" value="SIGNAL PEPTIDASE I"/>
    <property type="match status" value="1"/>
</dbReference>
<keyword evidence="3" id="KW-0378">Hydrolase</keyword>
<sequence>MKRFLIELGITTVISLLLISFFRIVVFTVPRVNGYSMTMTLNEGDRLVVNKLASIKRYDLIYFIHPFTKEKVIQRVIGLQGESLYYQNDQLFINGEMKNERFLATSITQAAKENHMYTNDFTLLEKTGESMVPKDSYFVMVDNRMYETDSRKFGFIQVNDVIGVVKLKWFPLHQMQKF</sequence>
<dbReference type="PATRIC" id="fig|1158608.3.peg.1547"/>
<dbReference type="Proteomes" id="UP000013858">
    <property type="component" value="Unassembled WGS sequence"/>
</dbReference>
<evidence type="ECO:0000256" key="2">
    <source>
        <dbReference type="ARBA" id="ARBA00009370"/>
    </source>
</evidence>
<evidence type="ECO:0000313" key="8">
    <source>
        <dbReference type="Proteomes" id="UP000014197"/>
    </source>
</evidence>
<comment type="caution">
    <text evidence="5">The sequence shown here is derived from an EMBL/GenBank/DDBJ whole genome shotgun (WGS) entry which is preliminary data.</text>
</comment>
<dbReference type="eggNOG" id="COG0681">
    <property type="taxonomic scope" value="Bacteria"/>
</dbReference>
<dbReference type="SUPFAM" id="SSF51306">
    <property type="entry name" value="LexA/Signal peptidase"/>
    <property type="match status" value="1"/>
</dbReference>
<dbReference type="EMBL" id="ASVY01000003">
    <property type="protein sequence ID" value="EOT59902.1"/>
    <property type="molecule type" value="Genomic_DNA"/>
</dbReference>
<comment type="similarity">
    <text evidence="2 3">Belongs to the peptidase S26 family.</text>
</comment>
<evidence type="ECO:0000313" key="7">
    <source>
        <dbReference type="Proteomes" id="UP000013858"/>
    </source>
</evidence>
<dbReference type="EMBL" id="AJAR01000014">
    <property type="protein sequence ID" value="EOH97089.1"/>
    <property type="molecule type" value="Genomic_DNA"/>
</dbReference>
<comment type="subcellular location">
    <subcellularLocation>
        <location evidence="1">Cell membrane</location>
        <topology evidence="1">Single-pass type II membrane protein</topology>
    </subcellularLocation>
    <subcellularLocation>
        <location evidence="3">Membrane</location>
        <topology evidence="3">Single-pass type II membrane protein</topology>
    </subcellularLocation>
</comment>
<keyword evidence="3" id="KW-0645">Protease</keyword>
<dbReference type="Proteomes" id="UP000014197">
    <property type="component" value="Unassembled WGS sequence"/>
</dbReference>
<proteinExistence type="inferred from homology"/>
<protein>
    <recommendedName>
        <fullName evidence="3">Signal peptidase I</fullName>
        <ecNumber evidence="3">3.4.21.89</ecNumber>
    </recommendedName>
</protein>
<dbReference type="AlphaFoldDB" id="R2TA34"/>
<dbReference type="Gene3D" id="2.10.109.10">
    <property type="entry name" value="Umud Fragment, subunit A"/>
    <property type="match status" value="1"/>
</dbReference>
<dbReference type="PANTHER" id="PTHR43390:SF1">
    <property type="entry name" value="CHLOROPLAST PROCESSING PEPTIDASE"/>
    <property type="match status" value="1"/>
</dbReference>
<comment type="catalytic activity">
    <reaction evidence="3">
        <text>Cleavage of hydrophobic, N-terminal signal or leader sequences from secreted and periplasmic proteins.</text>
        <dbReference type="EC" id="3.4.21.89"/>
    </reaction>
</comment>